<organism evidence="1 2">
    <name type="scientific">Aquimarina mytili</name>
    <dbReference type="NCBI Taxonomy" id="874423"/>
    <lineage>
        <taxon>Bacteria</taxon>
        <taxon>Pseudomonadati</taxon>
        <taxon>Bacteroidota</taxon>
        <taxon>Flavobacteriia</taxon>
        <taxon>Flavobacteriales</taxon>
        <taxon>Flavobacteriaceae</taxon>
        <taxon>Aquimarina</taxon>
    </lineage>
</organism>
<dbReference type="RefSeq" id="WP_201919794.1">
    <property type="nucleotide sequence ID" value="NZ_BAABAX010000003.1"/>
</dbReference>
<reference evidence="1" key="1">
    <citation type="submission" date="2021-01" db="EMBL/GenBank/DDBJ databases">
        <authorList>
            <person name="Zhong Y.L."/>
        </authorList>
    </citation>
    <scope>NUCLEOTIDE SEQUENCE</scope>
    <source>
        <strain evidence="1">KCTC 23302</strain>
    </source>
</reference>
<dbReference type="Proteomes" id="UP000651057">
    <property type="component" value="Unassembled WGS sequence"/>
</dbReference>
<keyword evidence="2" id="KW-1185">Reference proteome</keyword>
<accession>A0A937DBR5</accession>
<proteinExistence type="predicted"/>
<comment type="caution">
    <text evidence="1">The sequence shown here is derived from an EMBL/GenBank/DDBJ whole genome shotgun (WGS) entry which is preliminary data.</text>
</comment>
<name>A0A937DBR5_9FLAO</name>
<gene>
    <name evidence="1" type="ORF">JJQ60_11350</name>
</gene>
<evidence type="ECO:0000313" key="2">
    <source>
        <dbReference type="Proteomes" id="UP000651057"/>
    </source>
</evidence>
<dbReference type="EMBL" id="JAERQJ010000004">
    <property type="protein sequence ID" value="MBL0684116.1"/>
    <property type="molecule type" value="Genomic_DNA"/>
</dbReference>
<sequence length="100" mass="11703">MDSIVEVLNSIKQRPAMYIGRDSISCLKAFLDGWYFRNPTGVVDTDVMNKFQDWTEKKYSTKSSKSWSDILLYNSQDESKALELFFKDFDEFIDNHKLDG</sequence>
<dbReference type="AlphaFoldDB" id="A0A937DBR5"/>
<protein>
    <submittedName>
        <fullName evidence="1">Uncharacterized protein</fullName>
    </submittedName>
</protein>
<evidence type="ECO:0000313" key="1">
    <source>
        <dbReference type="EMBL" id="MBL0684116.1"/>
    </source>
</evidence>